<dbReference type="GO" id="GO:0016787">
    <property type="term" value="F:hydrolase activity"/>
    <property type="evidence" value="ECO:0007669"/>
    <property type="project" value="UniProtKB-KW"/>
</dbReference>
<keyword evidence="1" id="KW-0378">Hydrolase</keyword>
<name>A0ABZ0U1K3_9FIRM</name>
<dbReference type="EC" id="3.4.-.-" evidence="1"/>
<dbReference type="InterPro" id="IPR011055">
    <property type="entry name" value="Dup_hybrid_motif"/>
</dbReference>
<organism evidence="1 2">
    <name type="scientific">Anaerocellum danielii</name>
    <dbReference type="NCBI Taxonomy" id="1387557"/>
    <lineage>
        <taxon>Bacteria</taxon>
        <taxon>Bacillati</taxon>
        <taxon>Bacillota</taxon>
        <taxon>Bacillota incertae sedis</taxon>
        <taxon>Caldicellulosiruptorales</taxon>
        <taxon>Caldicellulosiruptoraceae</taxon>
        <taxon>Anaerocellum</taxon>
    </lineage>
</organism>
<reference evidence="1 2" key="1">
    <citation type="submission" date="2023-12" db="EMBL/GenBank/DDBJ databases">
        <authorList>
            <person name="Manesh M.J.H."/>
            <person name="Bing R.G."/>
            <person name="Willard D.J."/>
            <person name="Kelly R.M."/>
        </authorList>
    </citation>
    <scope>NUCLEOTIDE SEQUENCE [LARGE SCALE GENOMIC DNA]</scope>
    <source>
        <strain evidence="1 2">DSM 8977</strain>
    </source>
</reference>
<keyword evidence="2" id="KW-1185">Reference proteome</keyword>
<dbReference type="EMBL" id="CP139957">
    <property type="protein sequence ID" value="WPX09565.1"/>
    <property type="molecule type" value="Genomic_DNA"/>
</dbReference>
<dbReference type="RefSeq" id="WP_045174326.1">
    <property type="nucleotide sequence ID" value="NZ_CP139957.1"/>
</dbReference>
<dbReference type="Gene3D" id="2.70.70.10">
    <property type="entry name" value="Glucose Permease (Domain IIA)"/>
    <property type="match status" value="1"/>
</dbReference>
<dbReference type="Proteomes" id="UP001322744">
    <property type="component" value="Chromosome"/>
</dbReference>
<proteinExistence type="predicted"/>
<gene>
    <name evidence="1" type="ORF">SOJ16_000790</name>
</gene>
<evidence type="ECO:0000313" key="1">
    <source>
        <dbReference type="EMBL" id="WPX09565.1"/>
    </source>
</evidence>
<dbReference type="SUPFAM" id="SSF51261">
    <property type="entry name" value="Duplicated hybrid motif"/>
    <property type="match status" value="1"/>
</dbReference>
<protein>
    <submittedName>
        <fullName evidence="1">M23 family metallopeptidase</fullName>
        <ecNumber evidence="1">3.4.-.-</ecNumber>
    </submittedName>
</protein>
<sequence length="191" mass="22255">MNKKKMVDKSSKITIIKVILVLLLLLFVLALKFKYIHIKNFSFEKAKLYFQRDEKLYADLVKWVKDFLQPLSFDKPTSMDGRQKNQSSLLYIYPVDGQVQLSEDGGYFIVVKKKTNVLSPCDGKIVEIIKKGETFDVVIQESGKVLYRIENINVLNVQKGEVLKKGEIIGYKLPFDLVEEDFIYFKREEMI</sequence>
<dbReference type="CDD" id="cd12797">
    <property type="entry name" value="M23_peptidase"/>
    <property type="match status" value="1"/>
</dbReference>
<accession>A0ABZ0U1K3</accession>
<evidence type="ECO:0000313" key="2">
    <source>
        <dbReference type="Proteomes" id="UP001322744"/>
    </source>
</evidence>